<dbReference type="EMBL" id="JAWNFU010000002">
    <property type="protein sequence ID" value="MDY5153386.1"/>
    <property type="molecule type" value="Genomic_DNA"/>
</dbReference>
<reference evidence="12" key="2">
    <citation type="submission" date="2016-10" db="EMBL/GenBank/DDBJ databases">
        <authorList>
            <person name="de Groot N.N."/>
        </authorList>
    </citation>
    <scope>NUCLEOTIDE SEQUENCE [LARGE SCALE GENOMIC DNA]</scope>
    <source>
        <strain evidence="12">DSM 20639</strain>
    </source>
</reference>
<evidence type="ECO:0000256" key="1">
    <source>
        <dbReference type="ARBA" id="ARBA00004651"/>
    </source>
</evidence>
<evidence type="ECO:0000313" key="11">
    <source>
        <dbReference type="EMBL" id="MDY5153386.1"/>
    </source>
</evidence>
<feature type="transmembrane region" description="Helical" evidence="8">
    <location>
        <begin position="125"/>
        <end position="150"/>
    </location>
</feature>
<dbReference type="Proteomes" id="UP000182744">
    <property type="component" value="Unassembled WGS sequence"/>
</dbReference>
<accession>A0A1G7AQ08</accession>
<feature type="compositionally biased region" description="Gly residues" evidence="9">
    <location>
        <begin position="355"/>
        <end position="377"/>
    </location>
</feature>
<keyword evidence="7 8" id="KW-0472">Membrane</keyword>
<keyword evidence="5" id="KW-0029">Amino-acid transport</keyword>
<keyword evidence="2 8" id="KW-0813">Transport</keyword>
<dbReference type="Proteomes" id="UP001273799">
    <property type="component" value="Unassembled WGS sequence"/>
</dbReference>
<dbReference type="PANTHER" id="PTHR30614:SF0">
    <property type="entry name" value="L-CYSTINE TRANSPORT SYSTEM PERMEASE PROTEIN TCYL"/>
    <property type="match status" value="1"/>
</dbReference>
<dbReference type="InterPro" id="IPR000515">
    <property type="entry name" value="MetI-like"/>
</dbReference>
<evidence type="ECO:0000313" key="13">
    <source>
        <dbReference type="Proteomes" id="UP000182744"/>
    </source>
</evidence>
<feature type="transmembrane region" description="Helical" evidence="8">
    <location>
        <begin position="312"/>
        <end position="332"/>
    </location>
</feature>
<evidence type="ECO:0000256" key="9">
    <source>
        <dbReference type="SAM" id="MobiDB-lite"/>
    </source>
</evidence>
<evidence type="ECO:0000256" key="7">
    <source>
        <dbReference type="ARBA" id="ARBA00023136"/>
    </source>
</evidence>
<keyword evidence="13" id="KW-1185">Reference proteome</keyword>
<keyword evidence="4 8" id="KW-0812">Transmembrane</keyword>
<dbReference type="InterPro" id="IPR043429">
    <property type="entry name" value="ArtM/GltK/GlnP/TcyL/YhdX-like"/>
</dbReference>
<proteinExistence type="inferred from homology"/>
<evidence type="ECO:0000313" key="12">
    <source>
        <dbReference type="EMBL" id="SDE16607.1"/>
    </source>
</evidence>
<evidence type="ECO:0000256" key="5">
    <source>
        <dbReference type="ARBA" id="ARBA00022970"/>
    </source>
</evidence>
<evidence type="ECO:0000256" key="6">
    <source>
        <dbReference type="ARBA" id="ARBA00022989"/>
    </source>
</evidence>
<dbReference type="InterPro" id="IPR035906">
    <property type="entry name" value="MetI-like_sf"/>
</dbReference>
<gene>
    <name evidence="11" type="ORF">R6G71_04905</name>
    <name evidence="12" type="ORF">SAMN05421878_10320</name>
</gene>
<dbReference type="Gene3D" id="1.10.3720.10">
    <property type="entry name" value="MetI-like"/>
    <property type="match status" value="1"/>
</dbReference>
<dbReference type="Pfam" id="PF00528">
    <property type="entry name" value="BPD_transp_1"/>
    <property type="match status" value="1"/>
</dbReference>
<feature type="transmembrane region" description="Helical" evidence="8">
    <location>
        <begin position="85"/>
        <end position="105"/>
    </location>
</feature>
<evidence type="ECO:0000256" key="8">
    <source>
        <dbReference type="RuleBase" id="RU363032"/>
    </source>
</evidence>
<dbReference type="SUPFAM" id="SSF161098">
    <property type="entry name" value="MetI-like"/>
    <property type="match status" value="1"/>
</dbReference>
<dbReference type="AlphaFoldDB" id="A0A1G7AQ08"/>
<dbReference type="CDD" id="cd06261">
    <property type="entry name" value="TM_PBP2"/>
    <property type="match status" value="1"/>
</dbReference>
<evidence type="ECO:0000256" key="4">
    <source>
        <dbReference type="ARBA" id="ARBA00022692"/>
    </source>
</evidence>
<dbReference type="PROSITE" id="PS50928">
    <property type="entry name" value="ABC_TM1"/>
    <property type="match status" value="1"/>
</dbReference>
<dbReference type="GO" id="GO:0043190">
    <property type="term" value="C:ATP-binding cassette (ABC) transporter complex"/>
    <property type="evidence" value="ECO:0007669"/>
    <property type="project" value="InterPro"/>
</dbReference>
<dbReference type="InterPro" id="IPR010065">
    <property type="entry name" value="AA_ABC_transptr_permease_3TM"/>
</dbReference>
<feature type="domain" description="ABC transmembrane type-1" evidence="10">
    <location>
        <begin position="126"/>
        <end position="333"/>
    </location>
</feature>
<dbReference type="NCBIfam" id="TIGR01726">
    <property type="entry name" value="HEQRo_perm_3TM"/>
    <property type="match status" value="1"/>
</dbReference>
<dbReference type="PANTHER" id="PTHR30614">
    <property type="entry name" value="MEMBRANE COMPONENT OF AMINO ACID ABC TRANSPORTER"/>
    <property type="match status" value="1"/>
</dbReference>
<feature type="region of interest" description="Disordered" evidence="9">
    <location>
        <begin position="342"/>
        <end position="393"/>
    </location>
</feature>
<organism evidence="12 13">
    <name type="scientific">Actinobaculum suis</name>
    <dbReference type="NCBI Taxonomy" id="1657"/>
    <lineage>
        <taxon>Bacteria</taxon>
        <taxon>Bacillati</taxon>
        <taxon>Actinomycetota</taxon>
        <taxon>Actinomycetes</taxon>
        <taxon>Actinomycetales</taxon>
        <taxon>Actinomycetaceae</taxon>
        <taxon>Actinobaculum</taxon>
    </lineage>
</organism>
<protein>
    <submittedName>
        <fullName evidence="11">Amino acid ABC transporter permease</fullName>
    </submittedName>
    <submittedName>
        <fullName evidence="12">Polar amino acid transport system permease protein</fullName>
    </submittedName>
</protein>
<comment type="subcellular location">
    <subcellularLocation>
        <location evidence="1 8">Cell membrane</location>
        <topology evidence="1 8">Multi-pass membrane protein</topology>
    </subcellularLocation>
</comment>
<feature type="transmembrane region" description="Helical" evidence="8">
    <location>
        <begin position="162"/>
        <end position="184"/>
    </location>
</feature>
<dbReference type="EMBL" id="FNAU01000003">
    <property type="protein sequence ID" value="SDE16607.1"/>
    <property type="molecule type" value="Genomic_DNA"/>
</dbReference>
<name>A0A1G7AQ08_9ACTO</name>
<comment type="similarity">
    <text evidence="8">Belongs to the binding-protein-dependent transport system permease family.</text>
</comment>
<evidence type="ECO:0000256" key="2">
    <source>
        <dbReference type="ARBA" id="ARBA00022448"/>
    </source>
</evidence>
<dbReference type="RefSeq" id="WP_083330014.1">
    <property type="nucleotide sequence ID" value="NZ_FNAU01000003.1"/>
</dbReference>
<reference evidence="13" key="1">
    <citation type="submission" date="2016-10" db="EMBL/GenBank/DDBJ databases">
        <authorList>
            <person name="Varghese N."/>
        </authorList>
    </citation>
    <scope>NUCLEOTIDE SEQUENCE [LARGE SCALE GENOMIC DNA]</scope>
    <source>
        <strain evidence="13">DSM 20639</strain>
    </source>
</reference>
<evidence type="ECO:0000259" key="10">
    <source>
        <dbReference type="PROSITE" id="PS50928"/>
    </source>
</evidence>
<sequence length="393" mass="40834">MHTTDSQETNSALSAPAAANGKANAGANSTVAATASAGAATASAGAATASAGAATASAGAATASAGAASKPDLIHPQSHLKISNIVLGVVIAILAAMLVSALVGNEAFRWDLVFSYLFDKRILRGVLFTILLTVGAMVIGIILALTMALWRQSTNPLLRGVAWVYIWFFRGTPIYTQLIFWGLLPSLYSTFSLGIPFGPEFITFETSQVFTPLVSALLGLGLNEGAYLAEIIRTGFQSIDPGQREAALALGMTPRTITRRIIFPQAMRIIIPPTGNETISMLKTTSLVVAVPFTLELTFTTTDLGSQTYLPIPFLMVAAIWYLAITSVLMVGQARLERHFGRGHNPRANAAKAAGTGGEPENGAGLASGGPGTGKGRAGAATARGTQFLDVTP</sequence>
<keyword evidence="6 8" id="KW-1133">Transmembrane helix</keyword>
<dbReference type="GO" id="GO:0006865">
    <property type="term" value="P:amino acid transport"/>
    <property type="evidence" value="ECO:0007669"/>
    <property type="project" value="UniProtKB-KW"/>
</dbReference>
<reference evidence="11" key="3">
    <citation type="submission" date="2023-10" db="EMBL/GenBank/DDBJ databases">
        <title>Whole Genome based description of the genera Actinobaculum and Actinotignum reveals a complex phylogenetic relationship within the species included in the genus Actinotignum.</title>
        <authorList>
            <person name="Jensen C.S."/>
            <person name="Dargis R."/>
            <person name="Kemp M."/>
            <person name="Christensen J.J."/>
        </authorList>
    </citation>
    <scope>NUCLEOTIDE SEQUENCE</scope>
    <source>
        <strain evidence="11">Actinobaculum_suis_CCUG19206T</strain>
    </source>
</reference>
<dbReference type="GO" id="GO:0022857">
    <property type="term" value="F:transmembrane transporter activity"/>
    <property type="evidence" value="ECO:0007669"/>
    <property type="project" value="InterPro"/>
</dbReference>
<keyword evidence="3" id="KW-1003">Cell membrane</keyword>
<evidence type="ECO:0000256" key="3">
    <source>
        <dbReference type="ARBA" id="ARBA00022475"/>
    </source>
</evidence>